<dbReference type="InterPro" id="IPR050625">
    <property type="entry name" value="ParA/MinD_ATPase"/>
</dbReference>
<comment type="caution">
    <text evidence="3">The sequence shown here is derived from an EMBL/GenBank/DDBJ whole genome shotgun (WGS) entry which is preliminary data.</text>
</comment>
<feature type="compositionally biased region" description="Pro residues" evidence="1">
    <location>
        <begin position="10"/>
        <end position="23"/>
    </location>
</feature>
<dbReference type="PANTHER" id="PTHR43384:SF14">
    <property type="entry name" value="ESX-1 SECRETION-ASSOCIATED PROTEIN ESPI"/>
    <property type="match status" value="1"/>
</dbReference>
<dbReference type="AlphaFoldDB" id="A0A941E6H9"/>
<dbReference type="GO" id="GO:0009898">
    <property type="term" value="C:cytoplasmic side of plasma membrane"/>
    <property type="evidence" value="ECO:0007669"/>
    <property type="project" value="TreeGrafter"/>
</dbReference>
<evidence type="ECO:0000256" key="1">
    <source>
        <dbReference type="SAM" id="MobiDB-lite"/>
    </source>
</evidence>
<sequence length="450" mass="48273">MPINQAPVNTPQPPQPGPNPGPQPFAVFNAPTPQQGPQQGDQPIYAPQQQQPPYGYPQQQAPYGYPQQYPGQPGQPPQGPQQPLPGQPYDSGQNPAPQPGYFPAQQLPPAPNSGYTASAGQSYGSGLATPLGFQASQELSSERLVRRAEPVAKTGWRRTVRSVSGGVIKVKPGKSEAQRLEKLERIRTPLLGCYKIAVISLKGGVGKTTTTTALGATLAWNRGDRVIAVDANPDAGTLGRRVRRETGATIRDMMQALPNIRSYVDMRRFTSQAPSRLEVLANDVDPAVSTTFNDEDYRRIIEALQNQYSIILTDSGTGLLYSAMRGVLTMADQLIVVATPSVDGGNSASTTLDWLIAHGFEDLVRRSITVISAVRPSSKEIDLSQLVAHFAARCRAVVSVPYDSHLATGAEVDLEYLKPATADAYLELAAHVADGFASQRGAGPQHHFGP</sequence>
<proteinExistence type="predicted"/>
<gene>
    <name evidence="3" type="ORF">KDK95_00855</name>
</gene>
<feature type="compositionally biased region" description="Pro residues" evidence="1">
    <location>
        <begin position="96"/>
        <end position="111"/>
    </location>
</feature>
<evidence type="ECO:0000313" key="3">
    <source>
        <dbReference type="EMBL" id="MBR7824838.1"/>
    </source>
</evidence>
<dbReference type="RefSeq" id="WP_212515997.1">
    <property type="nucleotide sequence ID" value="NZ_JAGSOH010000002.1"/>
</dbReference>
<protein>
    <submittedName>
        <fullName evidence="3">MinD/ParA family protein</fullName>
    </submittedName>
</protein>
<reference evidence="3" key="1">
    <citation type="submission" date="2021-04" db="EMBL/GenBank/DDBJ databases">
        <title>Genome based classification of Actinospica acidithermotolerans sp. nov., an actinobacterium isolated from an Indonesian hot spring.</title>
        <authorList>
            <person name="Kusuma A.B."/>
            <person name="Putra K.E."/>
            <person name="Nafisah S."/>
            <person name="Loh J."/>
            <person name="Nouioui I."/>
            <person name="Goodfellow M."/>
        </authorList>
    </citation>
    <scope>NUCLEOTIDE SEQUENCE</scope>
    <source>
        <strain evidence="3">MGRD01-02</strain>
    </source>
</reference>
<dbReference type="GO" id="GO:0005524">
    <property type="term" value="F:ATP binding"/>
    <property type="evidence" value="ECO:0007669"/>
    <property type="project" value="TreeGrafter"/>
</dbReference>
<dbReference type="GO" id="GO:0051782">
    <property type="term" value="P:negative regulation of cell division"/>
    <property type="evidence" value="ECO:0007669"/>
    <property type="project" value="TreeGrafter"/>
</dbReference>
<name>A0A941E6H9_9ACTN</name>
<organism evidence="3 4">
    <name type="scientific">Actinospica acidithermotolerans</name>
    <dbReference type="NCBI Taxonomy" id="2828514"/>
    <lineage>
        <taxon>Bacteria</taxon>
        <taxon>Bacillati</taxon>
        <taxon>Actinomycetota</taxon>
        <taxon>Actinomycetes</taxon>
        <taxon>Catenulisporales</taxon>
        <taxon>Actinospicaceae</taxon>
        <taxon>Actinospica</taxon>
    </lineage>
</organism>
<keyword evidence="4" id="KW-1185">Reference proteome</keyword>
<accession>A0A941E6H9</accession>
<dbReference type="GO" id="GO:0016887">
    <property type="term" value="F:ATP hydrolysis activity"/>
    <property type="evidence" value="ECO:0007669"/>
    <property type="project" value="TreeGrafter"/>
</dbReference>
<dbReference type="GO" id="GO:0005829">
    <property type="term" value="C:cytosol"/>
    <property type="evidence" value="ECO:0007669"/>
    <property type="project" value="TreeGrafter"/>
</dbReference>
<dbReference type="InterPro" id="IPR027417">
    <property type="entry name" value="P-loop_NTPase"/>
</dbReference>
<evidence type="ECO:0000259" key="2">
    <source>
        <dbReference type="Pfam" id="PF13614"/>
    </source>
</evidence>
<evidence type="ECO:0000313" key="4">
    <source>
        <dbReference type="Proteomes" id="UP000676325"/>
    </source>
</evidence>
<feature type="compositionally biased region" description="Pro residues" evidence="1">
    <location>
        <begin position="73"/>
        <end position="86"/>
    </location>
</feature>
<feature type="region of interest" description="Disordered" evidence="1">
    <location>
        <begin position="1"/>
        <end position="118"/>
    </location>
</feature>
<dbReference type="PANTHER" id="PTHR43384">
    <property type="entry name" value="SEPTUM SITE-DETERMINING PROTEIN MIND HOMOLOG, CHLOROPLASTIC-RELATED"/>
    <property type="match status" value="1"/>
</dbReference>
<feature type="domain" description="AAA" evidence="2">
    <location>
        <begin position="195"/>
        <end position="340"/>
    </location>
</feature>
<feature type="compositionally biased region" description="Low complexity" evidence="1">
    <location>
        <begin position="31"/>
        <end position="72"/>
    </location>
</feature>
<dbReference type="Pfam" id="PF13614">
    <property type="entry name" value="AAA_31"/>
    <property type="match status" value="1"/>
</dbReference>
<dbReference type="Gene3D" id="3.40.50.300">
    <property type="entry name" value="P-loop containing nucleotide triphosphate hydrolases"/>
    <property type="match status" value="1"/>
</dbReference>
<dbReference type="InterPro" id="IPR025669">
    <property type="entry name" value="AAA_dom"/>
</dbReference>
<dbReference type="SUPFAM" id="SSF52540">
    <property type="entry name" value="P-loop containing nucleoside triphosphate hydrolases"/>
    <property type="match status" value="1"/>
</dbReference>
<dbReference type="Proteomes" id="UP000676325">
    <property type="component" value="Unassembled WGS sequence"/>
</dbReference>
<dbReference type="EMBL" id="JAGSOH010000002">
    <property type="protein sequence ID" value="MBR7824838.1"/>
    <property type="molecule type" value="Genomic_DNA"/>
</dbReference>